<organism evidence="5 6">
    <name type="scientific">Sphaeramia orbicularis</name>
    <name type="common">orbiculate cardinalfish</name>
    <dbReference type="NCBI Taxonomy" id="375764"/>
    <lineage>
        <taxon>Eukaryota</taxon>
        <taxon>Metazoa</taxon>
        <taxon>Chordata</taxon>
        <taxon>Craniata</taxon>
        <taxon>Vertebrata</taxon>
        <taxon>Euteleostomi</taxon>
        <taxon>Actinopterygii</taxon>
        <taxon>Neopterygii</taxon>
        <taxon>Teleostei</taxon>
        <taxon>Neoteleostei</taxon>
        <taxon>Acanthomorphata</taxon>
        <taxon>Gobiaria</taxon>
        <taxon>Kurtiformes</taxon>
        <taxon>Apogonoidei</taxon>
        <taxon>Apogonidae</taxon>
        <taxon>Apogoninae</taxon>
        <taxon>Sphaeramia</taxon>
    </lineage>
</organism>
<dbReference type="AlphaFoldDB" id="A0A673BSK7"/>
<dbReference type="Pfam" id="PF00059">
    <property type="entry name" value="Lectin_C"/>
    <property type="match status" value="1"/>
</dbReference>
<sequence>MKGTTPLMLTLLLLLHLPPVCVAENLRTPQYFYCGFSQTWWSARSYCRQHHTDLVTISGQADNAQAVRVHGWIGLHRGWGDPVWRWSRGNQRANFTSWEPSHPQDHEHCAFKYQGQTVWESDQCNTLHTFTCWNERLILVKENKTWEEALEHCRTMEDQDPMDPMAYNSHRYNLATLVTADDHHYAQEKIQEATTDTVWTGLRFLAGQWRWVGGEAAQFEGDCPPDGRGCGVLQKKGPPHLQTEECTHKLNFLCYRRTPTSPDSTCS</sequence>
<protein>
    <submittedName>
        <fullName evidence="5">C-type mannose receptor 2-like</fullName>
    </submittedName>
</protein>
<dbReference type="Proteomes" id="UP000472271">
    <property type="component" value="Unassembled WGS sequence"/>
</dbReference>
<evidence type="ECO:0000259" key="3">
    <source>
        <dbReference type="PROSITE" id="PS50041"/>
    </source>
</evidence>
<feature type="signal peptide" evidence="2">
    <location>
        <begin position="1"/>
        <end position="23"/>
    </location>
</feature>
<accession>A0A673BSK7</accession>
<dbReference type="Ensembl" id="ENSSORT00005045281.1">
    <property type="protein sequence ID" value="ENSSORP00005044161.1"/>
    <property type="gene ID" value="ENSSORG00005020352.1"/>
</dbReference>
<dbReference type="Ensembl" id="ENSSORT00005045284.1">
    <property type="protein sequence ID" value="ENSSORP00005044164.1"/>
    <property type="gene ID" value="ENSSORG00005020355.1"/>
</dbReference>
<dbReference type="GeneID" id="115416603"/>
<keyword evidence="1" id="KW-1015">Disulfide bond</keyword>
<dbReference type="PANTHER" id="PTHR45784:SF8">
    <property type="entry name" value="C-TYPE MANNOSE RECEPTOR 2-RELATED"/>
    <property type="match status" value="1"/>
</dbReference>
<evidence type="ECO:0000256" key="1">
    <source>
        <dbReference type="ARBA" id="ARBA00023157"/>
    </source>
</evidence>
<dbReference type="OrthoDB" id="547680at2759"/>
<reference evidence="5" key="1">
    <citation type="submission" date="2025-05" db="UniProtKB">
        <authorList>
            <consortium name="Ensembl"/>
        </authorList>
    </citation>
    <scope>IDENTIFICATION</scope>
</reference>
<feature type="domain" description="C-type lectin" evidence="3">
    <location>
        <begin position="139"/>
        <end position="255"/>
    </location>
</feature>
<evidence type="ECO:0000313" key="6">
    <source>
        <dbReference type="Proteomes" id="UP000472271"/>
    </source>
</evidence>
<feature type="domain" description="C-type lectin" evidence="3">
    <location>
        <begin position="31"/>
        <end position="133"/>
    </location>
</feature>
<dbReference type="PROSITE" id="PS00615">
    <property type="entry name" value="C_TYPE_LECTIN_1"/>
    <property type="match status" value="1"/>
</dbReference>
<dbReference type="Gene3D" id="3.10.100.10">
    <property type="entry name" value="Mannose-Binding Protein A, subunit A"/>
    <property type="match status" value="2"/>
</dbReference>
<evidence type="ECO:0000313" key="4">
    <source>
        <dbReference type="Ensembl" id="ENSSORP00005044161.1"/>
    </source>
</evidence>
<dbReference type="InterPro" id="IPR001304">
    <property type="entry name" value="C-type_lectin-like"/>
</dbReference>
<dbReference type="SMART" id="SM00034">
    <property type="entry name" value="CLECT"/>
    <property type="match status" value="2"/>
</dbReference>
<dbReference type="PROSITE" id="PS50041">
    <property type="entry name" value="C_TYPE_LECTIN_2"/>
    <property type="match status" value="2"/>
</dbReference>
<dbReference type="InterPro" id="IPR016187">
    <property type="entry name" value="CTDL_fold"/>
</dbReference>
<evidence type="ECO:0000313" key="5">
    <source>
        <dbReference type="Ensembl" id="ENSSORP00005044164.1"/>
    </source>
</evidence>
<proteinExistence type="predicted"/>
<dbReference type="InterPro" id="IPR016186">
    <property type="entry name" value="C-type_lectin-like/link_sf"/>
</dbReference>
<name>A0A673BSK7_9TELE</name>
<evidence type="ECO:0000256" key="2">
    <source>
        <dbReference type="SAM" id="SignalP"/>
    </source>
</evidence>
<gene>
    <name evidence="5" type="primary">LOC115416603</name>
    <name evidence="4" type="synonym">LOC115416596</name>
</gene>
<keyword evidence="6" id="KW-1185">Reference proteome</keyword>
<dbReference type="InterPro" id="IPR018378">
    <property type="entry name" value="C-type_lectin_CS"/>
</dbReference>
<dbReference type="PANTHER" id="PTHR45784">
    <property type="entry name" value="C-TYPE LECTIN DOMAIN FAMILY 20 MEMBER A-RELATED"/>
    <property type="match status" value="1"/>
</dbReference>
<feature type="chain" id="PRO_5044627745" evidence="2">
    <location>
        <begin position="24"/>
        <end position="267"/>
    </location>
</feature>
<dbReference type="RefSeq" id="XP_029986282.1">
    <property type="nucleotide sequence ID" value="XM_030130422.1"/>
</dbReference>
<keyword evidence="2" id="KW-0732">Signal</keyword>
<dbReference type="CDD" id="cd00037">
    <property type="entry name" value="CLECT"/>
    <property type="match status" value="2"/>
</dbReference>
<dbReference type="SUPFAM" id="SSF56436">
    <property type="entry name" value="C-type lectin-like"/>
    <property type="match status" value="2"/>
</dbReference>